<dbReference type="PROSITE" id="PS51257">
    <property type="entry name" value="PROKAR_LIPOPROTEIN"/>
    <property type="match status" value="1"/>
</dbReference>
<proteinExistence type="predicted"/>
<sequence>MGYLRIIFYLIITLLLSCTRKIPVDFYQEKISIEVDSSSAFVTGEYFFKNNTDSRKIVKFFYPFPVDTNHSFPDIIVLDFPYEKDTNGIHFSMLMKPGKENSFKIKYRQQLSKRFFRYITTTTRKWRKPINSAEFFIMARKDFNLRINYSITKKELRNGRLCYYIIKKRFYPDEDLIIEW</sequence>
<dbReference type="AlphaFoldDB" id="A0A7C6AGI8"/>
<protein>
    <recommendedName>
        <fullName evidence="2">Lipoprotein</fullName>
    </recommendedName>
</protein>
<gene>
    <name evidence="1" type="ORF">ENV70_07500</name>
</gene>
<dbReference type="EMBL" id="DTHJ01000152">
    <property type="protein sequence ID" value="HHS63434.1"/>
    <property type="molecule type" value="Genomic_DNA"/>
</dbReference>
<accession>A0A7C6AGI8</accession>
<evidence type="ECO:0000313" key="1">
    <source>
        <dbReference type="EMBL" id="HHS63434.1"/>
    </source>
</evidence>
<reference evidence="1" key="1">
    <citation type="journal article" date="2020" name="mSystems">
        <title>Genome- and Community-Level Interaction Insights into Carbon Utilization and Element Cycling Functions of Hydrothermarchaeota in Hydrothermal Sediment.</title>
        <authorList>
            <person name="Zhou Z."/>
            <person name="Liu Y."/>
            <person name="Xu W."/>
            <person name="Pan J."/>
            <person name="Luo Z.H."/>
            <person name="Li M."/>
        </authorList>
    </citation>
    <scope>NUCLEOTIDE SEQUENCE [LARGE SCALE GENOMIC DNA]</scope>
    <source>
        <strain evidence="1">SpSt-783</strain>
    </source>
</reference>
<dbReference type="Gene3D" id="2.60.40.3680">
    <property type="match status" value="1"/>
</dbReference>
<name>A0A7C6AGI8_UNCW3</name>
<comment type="caution">
    <text evidence="1">The sequence shown here is derived from an EMBL/GenBank/DDBJ whole genome shotgun (WGS) entry which is preliminary data.</text>
</comment>
<organism evidence="1">
    <name type="scientific">candidate division WOR-3 bacterium</name>
    <dbReference type="NCBI Taxonomy" id="2052148"/>
    <lineage>
        <taxon>Bacteria</taxon>
        <taxon>Bacteria division WOR-3</taxon>
    </lineage>
</organism>
<evidence type="ECO:0008006" key="2">
    <source>
        <dbReference type="Google" id="ProtNLM"/>
    </source>
</evidence>